<protein>
    <submittedName>
        <fullName evidence="1">Uncharacterized protein</fullName>
    </submittedName>
</protein>
<gene>
    <name evidence="1" type="ORF">OBRU01_26191</name>
</gene>
<dbReference type="Proteomes" id="UP000037510">
    <property type="component" value="Unassembled WGS sequence"/>
</dbReference>
<organism evidence="1 2">
    <name type="scientific">Operophtera brumata</name>
    <name type="common">Winter moth</name>
    <name type="synonym">Phalaena brumata</name>
    <dbReference type="NCBI Taxonomy" id="104452"/>
    <lineage>
        <taxon>Eukaryota</taxon>
        <taxon>Metazoa</taxon>
        <taxon>Ecdysozoa</taxon>
        <taxon>Arthropoda</taxon>
        <taxon>Hexapoda</taxon>
        <taxon>Insecta</taxon>
        <taxon>Pterygota</taxon>
        <taxon>Neoptera</taxon>
        <taxon>Endopterygota</taxon>
        <taxon>Lepidoptera</taxon>
        <taxon>Glossata</taxon>
        <taxon>Ditrysia</taxon>
        <taxon>Geometroidea</taxon>
        <taxon>Geometridae</taxon>
        <taxon>Larentiinae</taxon>
        <taxon>Operophtera</taxon>
    </lineage>
</organism>
<keyword evidence="2" id="KW-1185">Reference proteome</keyword>
<dbReference type="AlphaFoldDB" id="A0A0L7K3Q5"/>
<evidence type="ECO:0000313" key="2">
    <source>
        <dbReference type="Proteomes" id="UP000037510"/>
    </source>
</evidence>
<sequence length="71" mass="8042">MSIGQIREFDVKTGLWMSYVDRLFMYLHANGIKEELIMPTMISLMGDEAYELLVNLASPKKPAESAYNAAK</sequence>
<feature type="non-terminal residue" evidence="1">
    <location>
        <position position="71"/>
    </location>
</feature>
<name>A0A0L7K3Q5_OPEBR</name>
<comment type="caution">
    <text evidence="1">The sequence shown here is derived from an EMBL/GenBank/DDBJ whole genome shotgun (WGS) entry which is preliminary data.</text>
</comment>
<evidence type="ECO:0000313" key="1">
    <source>
        <dbReference type="EMBL" id="KOB52273.1"/>
    </source>
</evidence>
<proteinExistence type="predicted"/>
<reference evidence="1 2" key="1">
    <citation type="journal article" date="2015" name="Genome Biol. Evol.">
        <title>The genome of winter moth (Operophtera brumata) provides a genomic perspective on sexual dimorphism and phenology.</title>
        <authorList>
            <person name="Derks M.F."/>
            <person name="Smit S."/>
            <person name="Salis L."/>
            <person name="Schijlen E."/>
            <person name="Bossers A."/>
            <person name="Mateman C."/>
            <person name="Pijl A.S."/>
            <person name="de Ridder D."/>
            <person name="Groenen M.A."/>
            <person name="Visser M.E."/>
            <person name="Megens H.J."/>
        </authorList>
    </citation>
    <scope>NUCLEOTIDE SEQUENCE [LARGE SCALE GENOMIC DNA]</scope>
    <source>
        <strain evidence="1">WM2013NL</strain>
        <tissue evidence="1">Head and thorax</tissue>
    </source>
</reference>
<accession>A0A0L7K3Q5</accession>
<dbReference type="EMBL" id="JTDY01012432">
    <property type="protein sequence ID" value="KOB52273.1"/>
    <property type="molecule type" value="Genomic_DNA"/>
</dbReference>